<dbReference type="InterPro" id="IPR050469">
    <property type="entry name" value="Diguanylate_Cyclase"/>
</dbReference>
<accession>A0ABW5DYY0</accession>
<dbReference type="Gene3D" id="3.30.70.270">
    <property type="match status" value="1"/>
</dbReference>
<evidence type="ECO:0000313" key="6">
    <source>
        <dbReference type="Proteomes" id="UP001597295"/>
    </source>
</evidence>
<keyword evidence="5" id="KW-0548">Nucleotidyltransferase</keyword>
<keyword evidence="3" id="KW-0472">Membrane</keyword>
<keyword evidence="3" id="KW-0812">Transmembrane</keyword>
<feature type="transmembrane region" description="Helical" evidence="3">
    <location>
        <begin position="207"/>
        <end position="228"/>
    </location>
</feature>
<comment type="catalytic activity">
    <reaction evidence="2">
        <text>2 GTP = 3',3'-c-di-GMP + 2 diphosphate</text>
        <dbReference type="Rhea" id="RHEA:24898"/>
        <dbReference type="ChEBI" id="CHEBI:33019"/>
        <dbReference type="ChEBI" id="CHEBI:37565"/>
        <dbReference type="ChEBI" id="CHEBI:58805"/>
        <dbReference type="EC" id="2.7.7.65"/>
    </reaction>
</comment>
<gene>
    <name evidence="5" type="ORF">ACFSM5_17230</name>
</gene>
<dbReference type="SUPFAM" id="SSF55073">
    <property type="entry name" value="Nucleotide cyclase"/>
    <property type="match status" value="1"/>
</dbReference>
<evidence type="ECO:0000313" key="5">
    <source>
        <dbReference type="EMBL" id="MFD2264651.1"/>
    </source>
</evidence>
<proteinExistence type="predicted"/>
<evidence type="ECO:0000256" key="1">
    <source>
        <dbReference type="ARBA" id="ARBA00012528"/>
    </source>
</evidence>
<comment type="caution">
    <text evidence="5">The sequence shown here is derived from an EMBL/GenBank/DDBJ whole genome shotgun (WGS) entry which is preliminary data.</text>
</comment>
<dbReference type="EMBL" id="JBHUIP010000014">
    <property type="protein sequence ID" value="MFD2264651.1"/>
    <property type="molecule type" value="Genomic_DNA"/>
</dbReference>
<keyword evidence="5" id="KW-0808">Transferase</keyword>
<dbReference type="PROSITE" id="PS50887">
    <property type="entry name" value="GGDEF"/>
    <property type="match status" value="1"/>
</dbReference>
<dbReference type="InterPro" id="IPR043128">
    <property type="entry name" value="Rev_trsase/Diguanyl_cyclase"/>
</dbReference>
<dbReference type="GO" id="GO:0052621">
    <property type="term" value="F:diguanylate cyclase activity"/>
    <property type="evidence" value="ECO:0007669"/>
    <property type="project" value="UniProtKB-EC"/>
</dbReference>
<dbReference type="CDD" id="cd01949">
    <property type="entry name" value="GGDEF"/>
    <property type="match status" value="1"/>
</dbReference>
<evidence type="ECO:0000256" key="2">
    <source>
        <dbReference type="ARBA" id="ARBA00034247"/>
    </source>
</evidence>
<protein>
    <recommendedName>
        <fullName evidence="1">diguanylate cyclase</fullName>
        <ecNumber evidence="1">2.7.7.65</ecNumber>
    </recommendedName>
</protein>
<dbReference type="PANTHER" id="PTHR45138:SF9">
    <property type="entry name" value="DIGUANYLATE CYCLASE DGCM-RELATED"/>
    <property type="match status" value="1"/>
</dbReference>
<feature type="transmembrane region" description="Helical" evidence="3">
    <location>
        <begin position="32"/>
        <end position="52"/>
    </location>
</feature>
<dbReference type="NCBIfam" id="TIGR00254">
    <property type="entry name" value="GGDEF"/>
    <property type="match status" value="1"/>
</dbReference>
<sequence length="407" mass="44558">MADILAPVTDEKARSFSIAEQDDRKLVRRLTFSYVAALTLIAVLSALVHLLLDNIITQQSSSGSVIKVAQRQITQTQRVTKAALDWTMGGRPAARQELADAVKLMAASNEVLTGRSASYGFQVELSSAMHGIFFESPVALDNEVKRFVYHAEALLDTGNDALNRAIHLQVMREAASGDLLHGLDRAVSQFELEASERVESLRDAQKVVLVILLLTLAAEAFFIFRPLVNSVQLYAQRLLELATRDALTGLHNRRHFFELGQREFDRSRRASKPCALLLFDIDHFKAVNDTYGHATGDDVIRGIAEIACDMTRRTDIAARVGGEEFVILLPDTGLEAAALVGEKLRRAIEAAPYGTRSLHATVSIGIAEAEAADVNLSDTLARADIALYQAKREGRNRLVQAADSPAV</sequence>
<organism evidence="5 6">
    <name type="scientific">Lacibacterium aquatile</name>
    <dbReference type="NCBI Taxonomy" id="1168082"/>
    <lineage>
        <taxon>Bacteria</taxon>
        <taxon>Pseudomonadati</taxon>
        <taxon>Pseudomonadota</taxon>
        <taxon>Alphaproteobacteria</taxon>
        <taxon>Rhodospirillales</taxon>
        <taxon>Rhodospirillaceae</taxon>
    </lineage>
</organism>
<evidence type="ECO:0000256" key="3">
    <source>
        <dbReference type="SAM" id="Phobius"/>
    </source>
</evidence>
<dbReference type="Pfam" id="PF00990">
    <property type="entry name" value="GGDEF"/>
    <property type="match status" value="1"/>
</dbReference>
<keyword evidence="3" id="KW-1133">Transmembrane helix</keyword>
<feature type="domain" description="GGDEF" evidence="4">
    <location>
        <begin position="272"/>
        <end position="403"/>
    </location>
</feature>
<dbReference type="InterPro" id="IPR029787">
    <property type="entry name" value="Nucleotide_cyclase"/>
</dbReference>
<evidence type="ECO:0000259" key="4">
    <source>
        <dbReference type="PROSITE" id="PS50887"/>
    </source>
</evidence>
<keyword evidence="6" id="KW-1185">Reference proteome</keyword>
<dbReference type="InterPro" id="IPR000160">
    <property type="entry name" value="GGDEF_dom"/>
</dbReference>
<dbReference type="PANTHER" id="PTHR45138">
    <property type="entry name" value="REGULATORY COMPONENTS OF SENSORY TRANSDUCTION SYSTEM"/>
    <property type="match status" value="1"/>
</dbReference>
<reference evidence="6" key="1">
    <citation type="journal article" date="2019" name="Int. J. Syst. Evol. Microbiol.">
        <title>The Global Catalogue of Microorganisms (GCM) 10K type strain sequencing project: providing services to taxonomists for standard genome sequencing and annotation.</title>
        <authorList>
            <consortium name="The Broad Institute Genomics Platform"/>
            <consortium name="The Broad Institute Genome Sequencing Center for Infectious Disease"/>
            <person name="Wu L."/>
            <person name="Ma J."/>
        </authorList>
    </citation>
    <scope>NUCLEOTIDE SEQUENCE [LARGE SCALE GENOMIC DNA]</scope>
    <source>
        <strain evidence="6">CGMCC 1.19062</strain>
    </source>
</reference>
<dbReference type="RefSeq" id="WP_379877762.1">
    <property type="nucleotide sequence ID" value="NZ_JBHUIP010000014.1"/>
</dbReference>
<dbReference type="EC" id="2.7.7.65" evidence="1"/>
<dbReference type="SMART" id="SM00267">
    <property type="entry name" value="GGDEF"/>
    <property type="match status" value="1"/>
</dbReference>
<name>A0ABW5DYY0_9PROT</name>
<dbReference type="Proteomes" id="UP001597295">
    <property type="component" value="Unassembled WGS sequence"/>
</dbReference>